<comment type="similarity">
    <text evidence="2">Belongs to the DRAM/TMEM150 family.</text>
</comment>
<evidence type="ECO:0000256" key="5">
    <source>
        <dbReference type="ARBA" id="ARBA00023136"/>
    </source>
</evidence>
<sequence>MEKVSSAPTVKQRRKFEHIETTNVNNHDTSSVNHASDVYAIGKLSKCVHEEAQTLVGCCKESIEKYLLQEERNTFGRFTDPIHHSSVREYPQKMYKILLYLVMWNPLVMNLPIFIITYTMCKYKSPVLSDFLYISDTAQDFPESSIFSQSLNISVFTMGISIFLRHLQVLQFCRDHGQQGIKQSWIKLSAWFGLLTCLSIQMIANFPSITNGTINLHFIGVITLFVSFTEYAILQNKITYYMVDILCERRVYYLRLTISTIMLATAFAAVIPGLISWVQFKGEDARKWQPNDGGWIWHIISVVGEWMYVILIGCYNFTLSHELLSARIEMPVVKLTHAHPLQPYPKIIVRKFSAVIFWDSGDFRTRTNLSKDHPGIFQDRR</sequence>
<keyword evidence="9" id="KW-1185">Reference proteome</keyword>
<proteinExistence type="inferred from homology"/>
<keyword evidence="4 6" id="KW-1133">Transmembrane helix</keyword>
<feature type="transmembrane region" description="Helical" evidence="6">
    <location>
        <begin position="185"/>
        <end position="204"/>
    </location>
</feature>
<dbReference type="PANTHER" id="PTHR21324:SF2">
    <property type="entry name" value="EG:22E5.9 PROTEIN"/>
    <property type="match status" value="1"/>
</dbReference>
<feature type="domain" description="CWH43-like N-terminal" evidence="7">
    <location>
        <begin position="100"/>
        <end position="323"/>
    </location>
</feature>
<reference evidence="8" key="1">
    <citation type="submission" date="2021-08" db="EMBL/GenBank/DDBJ databases">
        <authorList>
            <person name="Misof B."/>
            <person name="Oliver O."/>
            <person name="Podsiadlowski L."/>
            <person name="Donath A."/>
            <person name="Peters R."/>
            <person name="Mayer C."/>
            <person name="Rust J."/>
            <person name="Gunkel S."/>
            <person name="Lesny P."/>
            <person name="Martin S."/>
            <person name="Oeyen J.P."/>
            <person name="Petersen M."/>
            <person name="Panagiotis P."/>
            <person name="Wilbrandt J."/>
            <person name="Tanja T."/>
        </authorList>
    </citation>
    <scope>NUCLEOTIDE SEQUENCE</scope>
    <source>
        <strain evidence="8">GBR_01_08_01A</strain>
        <tissue evidence="8">Thorax + abdomen</tissue>
    </source>
</reference>
<evidence type="ECO:0000313" key="8">
    <source>
        <dbReference type="EMBL" id="KAK2579593.1"/>
    </source>
</evidence>
<dbReference type="EMBL" id="JAIFRP010000084">
    <property type="protein sequence ID" value="KAK2579593.1"/>
    <property type="molecule type" value="Genomic_DNA"/>
</dbReference>
<evidence type="ECO:0000313" key="9">
    <source>
        <dbReference type="Proteomes" id="UP001258017"/>
    </source>
</evidence>
<feature type="transmembrane region" description="Helical" evidence="6">
    <location>
        <begin position="295"/>
        <end position="317"/>
    </location>
</feature>
<protein>
    <recommendedName>
        <fullName evidence="7">CWH43-like N-terminal domain-containing protein</fullName>
    </recommendedName>
</protein>
<keyword evidence="3 6" id="KW-0812">Transmembrane</keyword>
<gene>
    <name evidence="8" type="ORF">KPH14_010888</name>
</gene>
<evidence type="ECO:0000256" key="2">
    <source>
        <dbReference type="ARBA" id="ARBA00006565"/>
    </source>
</evidence>
<dbReference type="AlphaFoldDB" id="A0AAD9RHX5"/>
<evidence type="ECO:0000256" key="3">
    <source>
        <dbReference type="ARBA" id="ARBA00022692"/>
    </source>
</evidence>
<evidence type="ECO:0000256" key="1">
    <source>
        <dbReference type="ARBA" id="ARBA00004127"/>
    </source>
</evidence>
<organism evidence="8 9">
    <name type="scientific">Odynerus spinipes</name>
    <dbReference type="NCBI Taxonomy" id="1348599"/>
    <lineage>
        <taxon>Eukaryota</taxon>
        <taxon>Metazoa</taxon>
        <taxon>Ecdysozoa</taxon>
        <taxon>Arthropoda</taxon>
        <taxon>Hexapoda</taxon>
        <taxon>Insecta</taxon>
        <taxon>Pterygota</taxon>
        <taxon>Neoptera</taxon>
        <taxon>Endopterygota</taxon>
        <taxon>Hymenoptera</taxon>
        <taxon>Apocrita</taxon>
        <taxon>Aculeata</taxon>
        <taxon>Vespoidea</taxon>
        <taxon>Vespidae</taxon>
        <taxon>Eumeninae</taxon>
        <taxon>Odynerus</taxon>
    </lineage>
</organism>
<dbReference type="PANTHER" id="PTHR21324">
    <property type="entry name" value="FASTING-INDUCIBLE INTEGRAL MEMBRANE PROTEIN TM6P1-RELATED"/>
    <property type="match status" value="1"/>
</dbReference>
<evidence type="ECO:0000256" key="4">
    <source>
        <dbReference type="ARBA" id="ARBA00022989"/>
    </source>
</evidence>
<name>A0AAD9RHX5_9HYME</name>
<feature type="transmembrane region" description="Helical" evidence="6">
    <location>
        <begin position="146"/>
        <end position="164"/>
    </location>
</feature>
<dbReference type="Pfam" id="PF10277">
    <property type="entry name" value="Frag1"/>
    <property type="match status" value="1"/>
</dbReference>
<dbReference type="GO" id="GO:0012505">
    <property type="term" value="C:endomembrane system"/>
    <property type="evidence" value="ECO:0007669"/>
    <property type="project" value="UniProtKB-SubCell"/>
</dbReference>
<keyword evidence="5 6" id="KW-0472">Membrane</keyword>
<feature type="transmembrane region" description="Helical" evidence="6">
    <location>
        <begin position="216"/>
        <end position="234"/>
    </location>
</feature>
<comment type="caution">
    <text evidence="8">The sequence shown here is derived from an EMBL/GenBank/DDBJ whole genome shotgun (WGS) entry which is preliminary data.</text>
</comment>
<dbReference type="Proteomes" id="UP001258017">
    <property type="component" value="Unassembled WGS sequence"/>
</dbReference>
<comment type="subcellular location">
    <subcellularLocation>
        <location evidence="1">Endomembrane system</location>
        <topology evidence="1">Multi-pass membrane protein</topology>
    </subcellularLocation>
</comment>
<evidence type="ECO:0000259" key="7">
    <source>
        <dbReference type="Pfam" id="PF10277"/>
    </source>
</evidence>
<feature type="transmembrane region" description="Helical" evidence="6">
    <location>
        <begin position="97"/>
        <end position="120"/>
    </location>
</feature>
<accession>A0AAD9RHX5</accession>
<dbReference type="InterPro" id="IPR019402">
    <property type="entry name" value="CWH43_N"/>
</dbReference>
<dbReference type="InterPro" id="IPR050911">
    <property type="entry name" value="DRAM/TMEM150_Autophagy_Mod"/>
</dbReference>
<feature type="transmembrane region" description="Helical" evidence="6">
    <location>
        <begin position="254"/>
        <end position="275"/>
    </location>
</feature>
<reference evidence="8" key="2">
    <citation type="journal article" date="2023" name="Commun. Biol.">
        <title>Intrasexual cuticular hydrocarbon dimorphism in a wasp sheds light on hydrocarbon biosynthesis genes in Hymenoptera.</title>
        <authorList>
            <person name="Moris V.C."/>
            <person name="Podsiadlowski L."/>
            <person name="Martin S."/>
            <person name="Oeyen J.P."/>
            <person name="Donath A."/>
            <person name="Petersen M."/>
            <person name="Wilbrandt J."/>
            <person name="Misof B."/>
            <person name="Liedtke D."/>
            <person name="Thamm M."/>
            <person name="Scheiner R."/>
            <person name="Schmitt T."/>
            <person name="Niehuis O."/>
        </authorList>
    </citation>
    <scope>NUCLEOTIDE SEQUENCE</scope>
    <source>
        <strain evidence="8">GBR_01_08_01A</strain>
    </source>
</reference>
<evidence type="ECO:0000256" key="6">
    <source>
        <dbReference type="SAM" id="Phobius"/>
    </source>
</evidence>